<evidence type="ECO:0000313" key="1">
    <source>
        <dbReference type="EMBL" id="CAG6710266.1"/>
    </source>
</evidence>
<dbReference type="EMBL" id="HBUF01346839">
    <property type="protein sequence ID" value="CAG6710266.1"/>
    <property type="molecule type" value="Transcribed_RNA"/>
</dbReference>
<sequence length="147" mass="17073">MSTFSIFLKHISETKTSVLNSVLSSDSGSEVFVFRVRYLSYLILKSVVKHKHQSRNSIIAVLPITVETLLEDITRVIDRPETRNGRHHFILRRQSIRVDSYQEYSREKRELSSLFLSHQRPLSTGTYTYMCANLYVLGTRSFGDKKI</sequence>
<dbReference type="AlphaFoldDB" id="A0A8D8USG6"/>
<organism evidence="1">
    <name type="scientific">Cacopsylla melanoneura</name>
    <dbReference type="NCBI Taxonomy" id="428564"/>
    <lineage>
        <taxon>Eukaryota</taxon>
        <taxon>Metazoa</taxon>
        <taxon>Ecdysozoa</taxon>
        <taxon>Arthropoda</taxon>
        <taxon>Hexapoda</taxon>
        <taxon>Insecta</taxon>
        <taxon>Pterygota</taxon>
        <taxon>Neoptera</taxon>
        <taxon>Paraneoptera</taxon>
        <taxon>Hemiptera</taxon>
        <taxon>Sternorrhyncha</taxon>
        <taxon>Psylloidea</taxon>
        <taxon>Psyllidae</taxon>
        <taxon>Psyllinae</taxon>
        <taxon>Cacopsylla</taxon>
    </lineage>
</organism>
<name>A0A8D8USG6_9HEMI</name>
<protein>
    <submittedName>
        <fullName evidence="1">Uncharacterized protein</fullName>
    </submittedName>
</protein>
<accession>A0A8D8USG6</accession>
<proteinExistence type="predicted"/>
<reference evidence="1" key="1">
    <citation type="submission" date="2021-05" db="EMBL/GenBank/DDBJ databases">
        <authorList>
            <person name="Alioto T."/>
            <person name="Alioto T."/>
            <person name="Gomez Garrido J."/>
        </authorList>
    </citation>
    <scope>NUCLEOTIDE SEQUENCE</scope>
</reference>